<reference evidence="5" key="1">
    <citation type="journal article" date="2020" name="Cell">
        <title>Large-Scale Comparative Analyses of Tick Genomes Elucidate Their Genetic Diversity and Vector Capacities.</title>
        <authorList>
            <consortium name="Tick Genome and Microbiome Consortium (TIGMIC)"/>
            <person name="Jia N."/>
            <person name="Wang J."/>
            <person name="Shi W."/>
            <person name="Du L."/>
            <person name="Sun Y."/>
            <person name="Zhan W."/>
            <person name="Jiang J.F."/>
            <person name="Wang Q."/>
            <person name="Zhang B."/>
            <person name="Ji P."/>
            <person name="Bell-Sakyi L."/>
            <person name="Cui X.M."/>
            <person name="Yuan T.T."/>
            <person name="Jiang B.G."/>
            <person name="Yang W.F."/>
            <person name="Lam T.T."/>
            <person name="Chang Q.C."/>
            <person name="Ding S.J."/>
            <person name="Wang X.J."/>
            <person name="Zhu J.G."/>
            <person name="Ruan X.D."/>
            <person name="Zhao L."/>
            <person name="Wei J.T."/>
            <person name="Ye R.Z."/>
            <person name="Que T.C."/>
            <person name="Du C.H."/>
            <person name="Zhou Y.H."/>
            <person name="Cheng J.X."/>
            <person name="Dai P.F."/>
            <person name="Guo W.B."/>
            <person name="Han X.H."/>
            <person name="Huang E.J."/>
            <person name="Li L.F."/>
            <person name="Wei W."/>
            <person name="Gao Y.C."/>
            <person name="Liu J.Z."/>
            <person name="Shao H.Z."/>
            <person name="Wang X."/>
            <person name="Wang C.C."/>
            <person name="Yang T.C."/>
            <person name="Huo Q.B."/>
            <person name="Li W."/>
            <person name="Chen H.Y."/>
            <person name="Chen S.E."/>
            <person name="Zhou L.G."/>
            <person name="Ni X.B."/>
            <person name="Tian J.H."/>
            <person name="Sheng Y."/>
            <person name="Liu T."/>
            <person name="Pan Y.S."/>
            <person name="Xia L.Y."/>
            <person name="Li J."/>
            <person name="Zhao F."/>
            <person name="Cao W.C."/>
        </authorList>
    </citation>
    <scope>NUCLEOTIDE SEQUENCE</scope>
    <source>
        <strain evidence="5">Rsan-2018</strain>
    </source>
</reference>
<dbReference type="SUPFAM" id="SSF53474">
    <property type="entry name" value="alpha/beta-Hydrolases"/>
    <property type="match status" value="1"/>
</dbReference>
<dbReference type="AlphaFoldDB" id="A0A9D4PR18"/>
<protein>
    <recommendedName>
        <fullName evidence="4">Carboxylesterase type B domain-containing protein</fullName>
    </recommendedName>
</protein>
<dbReference type="PANTHER" id="PTHR11559">
    <property type="entry name" value="CARBOXYLESTERASE"/>
    <property type="match status" value="1"/>
</dbReference>
<feature type="domain" description="Carboxylesterase type B" evidence="4">
    <location>
        <begin position="103"/>
        <end position="399"/>
    </location>
</feature>
<keyword evidence="3" id="KW-1133">Transmembrane helix</keyword>
<dbReference type="Proteomes" id="UP000821837">
    <property type="component" value="Chromosome 5"/>
</dbReference>
<dbReference type="Gene3D" id="3.40.50.1820">
    <property type="entry name" value="alpha/beta hydrolase"/>
    <property type="match status" value="1"/>
</dbReference>
<keyword evidence="1" id="KW-0325">Glycoprotein</keyword>
<evidence type="ECO:0000256" key="1">
    <source>
        <dbReference type="ARBA" id="ARBA00023180"/>
    </source>
</evidence>
<gene>
    <name evidence="5" type="ORF">HPB52_008955</name>
</gene>
<dbReference type="InterPro" id="IPR002018">
    <property type="entry name" value="CarbesteraseB"/>
</dbReference>
<evidence type="ECO:0000259" key="4">
    <source>
        <dbReference type="Pfam" id="PF00135"/>
    </source>
</evidence>
<evidence type="ECO:0000313" key="5">
    <source>
        <dbReference type="EMBL" id="KAH7951432.1"/>
    </source>
</evidence>
<evidence type="ECO:0000256" key="2">
    <source>
        <dbReference type="SAM" id="MobiDB-lite"/>
    </source>
</evidence>
<feature type="transmembrane region" description="Helical" evidence="3">
    <location>
        <begin position="50"/>
        <end position="74"/>
    </location>
</feature>
<organism evidence="5 6">
    <name type="scientific">Rhipicephalus sanguineus</name>
    <name type="common">Brown dog tick</name>
    <name type="synonym">Ixodes sanguineus</name>
    <dbReference type="NCBI Taxonomy" id="34632"/>
    <lineage>
        <taxon>Eukaryota</taxon>
        <taxon>Metazoa</taxon>
        <taxon>Ecdysozoa</taxon>
        <taxon>Arthropoda</taxon>
        <taxon>Chelicerata</taxon>
        <taxon>Arachnida</taxon>
        <taxon>Acari</taxon>
        <taxon>Parasitiformes</taxon>
        <taxon>Ixodida</taxon>
        <taxon>Ixodoidea</taxon>
        <taxon>Ixodidae</taxon>
        <taxon>Rhipicephalinae</taxon>
        <taxon>Rhipicephalus</taxon>
        <taxon>Rhipicephalus</taxon>
    </lineage>
</organism>
<dbReference type="EMBL" id="JABSTV010001251">
    <property type="protein sequence ID" value="KAH7951432.1"/>
    <property type="molecule type" value="Genomic_DNA"/>
</dbReference>
<dbReference type="VEuPathDB" id="VectorBase:RSAN_054410"/>
<sequence length="557" mass="59739">MDAANKTDGETTTTHANSQEPSRSKSRKRSKSRDGKLRPASSSDDGPVKAFLGAVVTTVAIFLGLVAALVGIVLSAPSQDVEVICLPPDKPFPEGTVMVASKGGGRLLGRTVTVDGVSLNRFLGVPFAQSTSGVRRFLVPLPMGAPQDPCMVRECLEPLLPCAQWYNGSVHGSEDCLQMNVWTPTSATGGDGRGGGRPVVVAVSGNWFETGSNDDPDWPQLAAKGDVVVMAPNHRQGVLGFLHPPPVPGVVQDPAVDDVVAAVLWARDNAETFGADPKQLVLVGRGSGAYLLSMASNSLPTDTALRAFYHGIVYGSLLPLDPADRKEPYRSLAWAVQRQRPCNITAAEEVNVSTLLPCFRAASIDVLVRAAREFSDLPLRFAPRVDIQVLQANPAGRTRTVIVGSDMAEAREFFMQRILPVAKRDGNASTTEALLDYTLNVFNIPVFVKSLLRGRLSVTSVEELACKLPLVISTCATLRVAKAAVQGYHYVLDSNVSSRYLQPPMDLPQLAQFVSHGAVPPLPDKSPWLPLSKLGKTRLINKDGNENLTSFDADCKF</sequence>
<accession>A0A9D4PR18</accession>
<comment type="caution">
    <text evidence="5">The sequence shown here is derived from an EMBL/GenBank/DDBJ whole genome shotgun (WGS) entry which is preliminary data.</text>
</comment>
<feature type="compositionally biased region" description="Polar residues" evidence="2">
    <location>
        <begin position="10"/>
        <end position="21"/>
    </location>
</feature>
<keyword evidence="3" id="KW-0812">Transmembrane</keyword>
<name>A0A9D4PR18_RHISA</name>
<dbReference type="InterPro" id="IPR050309">
    <property type="entry name" value="Type-B_Carboxylest/Lipase"/>
</dbReference>
<proteinExistence type="predicted"/>
<evidence type="ECO:0000313" key="6">
    <source>
        <dbReference type="Proteomes" id="UP000821837"/>
    </source>
</evidence>
<dbReference type="InterPro" id="IPR029058">
    <property type="entry name" value="AB_hydrolase_fold"/>
</dbReference>
<keyword evidence="6" id="KW-1185">Reference proteome</keyword>
<evidence type="ECO:0000256" key="3">
    <source>
        <dbReference type="SAM" id="Phobius"/>
    </source>
</evidence>
<keyword evidence="3" id="KW-0472">Membrane</keyword>
<reference evidence="5" key="2">
    <citation type="submission" date="2021-09" db="EMBL/GenBank/DDBJ databases">
        <authorList>
            <person name="Jia N."/>
            <person name="Wang J."/>
            <person name="Shi W."/>
            <person name="Du L."/>
            <person name="Sun Y."/>
            <person name="Zhan W."/>
            <person name="Jiang J."/>
            <person name="Wang Q."/>
            <person name="Zhang B."/>
            <person name="Ji P."/>
            <person name="Sakyi L.B."/>
            <person name="Cui X."/>
            <person name="Yuan T."/>
            <person name="Jiang B."/>
            <person name="Yang W."/>
            <person name="Lam T.T.-Y."/>
            <person name="Chang Q."/>
            <person name="Ding S."/>
            <person name="Wang X."/>
            <person name="Zhu J."/>
            <person name="Ruan X."/>
            <person name="Zhao L."/>
            <person name="Wei J."/>
            <person name="Que T."/>
            <person name="Du C."/>
            <person name="Cheng J."/>
            <person name="Dai P."/>
            <person name="Han X."/>
            <person name="Huang E."/>
            <person name="Gao Y."/>
            <person name="Liu J."/>
            <person name="Shao H."/>
            <person name="Ye R."/>
            <person name="Li L."/>
            <person name="Wei W."/>
            <person name="Wang X."/>
            <person name="Wang C."/>
            <person name="Huo Q."/>
            <person name="Li W."/>
            <person name="Guo W."/>
            <person name="Chen H."/>
            <person name="Chen S."/>
            <person name="Zhou L."/>
            <person name="Zhou L."/>
            <person name="Ni X."/>
            <person name="Tian J."/>
            <person name="Zhou Y."/>
            <person name="Sheng Y."/>
            <person name="Liu T."/>
            <person name="Pan Y."/>
            <person name="Xia L."/>
            <person name="Li J."/>
            <person name="Zhao F."/>
            <person name="Cao W."/>
        </authorList>
    </citation>
    <scope>NUCLEOTIDE SEQUENCE</scope>
    <source>
        <strain evidence="5">Rsan-2018</strain>
        <tissue evidence="5">Larvae</tissue>
    </source>
</reference>
<feature type="region of interest" description="Disordered" evidence="2">
    <location>
        <begin position="1"/>
        <end position="45"/>
    </location>
</feature>
<dbReference type="Pfam" id="PF00135">
    <property type="entry name" value="COesterase"/>
    <property type="match status" value="1"/>
</dbReference>